<dbReference type="InterPro" id="IPR036868">
    <property type="entry name" value="TusA-like_sf"/>
</dbReference>
<dbReference type="InterPro" id="IPR001455">
    <property type="entry name" value="TusA-like"/>
</dbReference>
<protein>
    <recommendedName>
        <fullName evidence="11">Sulfite reductase</fullName>
    </recommendedName>
</protein>
<dbReference type="InterPro" id="IPR006066">
    <property type="entry name" value="NO2/SO3_Rdtase_FeS/sirohaem_BS"/>
</dbReference>
<dbReference type="GO" id="GO:0016491">
    <property type="term" value="F:oxidoreductase activity"/>
    <property type="evidence" value="ECO:0007669"/>
    <property type="project" value="UniProtKB-KW"/>
</dbReference>
<dbReference type="PANTHER" id="PTHR32439:SF9">
    <property type="entry name" value="BLR3264 PROTEIN"/>
    <property type="match status" value="1"/>
</dbReference>
<evidence type="ECO:0000313" key="10">
    <source>
        <dbReference type="EMBL" id="SVA50900.1"/>
    </source>
</evidence>
<feature type="domain" description="Nitrite/Sulfite reductase ferredoxin-like" evidence="9">
    <location>
        <begin position="322"/>
        <end position="387"/>
    </location>
</feature>
<dbReference type="EMBL" id="UINC01011547">
    <property type="protein sequence ID" value="SVA50900.1"/>
    <property type="molecule type" value="Genomic_DNA"/>
</dbReference>
<sequence length="792" mass="88759">MDTRTLNIPPEVKREIEEFTAEVERLNRGKVDAEDFKRFRLQQGIYGQRQDDVQMVRTKLSTGRMTTEQLLCLSDFADKYSNGILHVTTRQDFQFHFVKLEDVSKGLQDLADNDLTTREACGNTVRNVTACHKAGTCKEEIFDVAPYGKAVTSYLLRHTLTQNLPRKFKISFGGCSGCGLAPIHDIGLNAQIKNKGGKEVRGFKVLIGGGLGSFPHGAKPLTDFLTTENLLRMCEAVVQVFDKYGDKKNRNKARFKYVLDKLGLDKIKELYEEEFALLADKTFPPIEIPEEEFIPENLEIEANNKLESDPEFKTWKNRNTCEQKQSGYFNVQVKLALGDITSDKARILAKAASNLAGGIIINTVNQNMMIPWVKGDALSTVYAELRKIALHKAGTEEIRDITCCPGSETCNLGITASRGLVKHLNEEMENGFPQSQELDHISIKASGCPNSCGQHHIASIGFHGGAKKLNGILAPHYEILLGGRINEDKVVFGTSVIKIPAKNAPQATRQLINCFKKEKFDNESFGKFFDRKGKDFFRELLNPLRELPNIEEAPQSYIDFGTKKKFSLEDRGQGECAGAVTDMITDRLSEAERAHFQSKLALEKKEYSLAMEHAKRSTVSSARALLVTEGMDFNDDLECIRKFHSLIIDMEIVSGKFAELGERFENDTSTANKSVAFWWVQNCGELAEECRNVNNKMHSDKSLRIRVGENEKKDGGGNPSFQKIDLLGVKCPFNYVKTKLKLETMASGDSLEVLLDEGEPEKNVPRSIQNDGHELLSMEKVDGHFKMVIKKA</sequence>
<feature type="domain" description="Nitrite/sulphite reductase 4Fe-4S" evidence="7">
    <location>
        <begin position="121"/>
        <end position="275"/>
    </location>
</feature>
<dbReference type="InterPro" id="IPR036136">
    <property type="entry name" value="Nit/Sulf_reduc_fer-like_dom_sf"/>
</dbReference>
<evidence type="ECO:0000256" key="4">
    <source>
        <dbReference type="ARBA" id="ARBA00023002"/>
    </source>
</evidence>
<gene>
    <name evidence="10" type="ORF">METZ01_LOCUS103754</name>
</gene>
<evidence type="ECO:0000256" key="2">
    <source>
        <dbReference type="ARBA" id="ARBA00022617"/>
    </source>
</evidence>
<dbReference type="GO" id="GO:0020037">
    <property type="term" value="F:heme binding"/>
    <property type="evidence" value="ECO:0007669"/>
    <property type="project" value="InterPro"/>
</dbReference>
<dbReference type="AlphaFoldDB" id="A0A381WEE0"/>
<dbReference type="SUPFAM" id="SSF56014">
    <property type="entry name" value="Nitrite and sulphite reductase 4Fe-4S domain-like"/>
    <property type="match status" value="2"/>
</dbReference>
<feature type="domain" description="UPF0033" evidence="8">
    <location>
        <begin position="723"/>
        <end position="791"/>
    </location>
</feature>
<dbReference type="Gene3D" id="3.30.413.10">
    <property type="entry name" value="Sulfite Reductase Hemoprotein, domain 1"/>
    <property type="match status" value="2"/>
</dbReference>
<dbReference type="InterPro" id="IPR045854">
    <property type="entry name" value="NO2/SO3_Rdtase_4Fe4S_sf"/>
</dbReference>
<evidence type="ECO:0000256" key="3">
    <source>
        <dbReference type="ARBA" id="ARBA00022723"/>
    </source>
</evidence>
<name>A0A381WEE0_9ZZZZ</name>
<dbReference type="CDD" id="cd00291">
    <property type="entry name" value="SirA_YedF_YeeD"/>
    <property type="match status" value="1"/>
</dbReference>
<keyword evidence="5" id="KW-0408">Iron</keyword>
<accession>A0A381WEE0</accession>
<dbReference type="GO" id="GO:0046872">
    <property type="term" value="F:metal ion binding"/>
    <property type="evidence" value="ECO:0007669"/>
    <property type="project" value="UniProtKB-KW"/>
</dbReference>
<evidence type="ECO:0000259" key="7">
    <source>
        <dbReference type="Pfam" id="PF01077"/>
    </source>
</evidence>
<dbReference type="SUPFAM" id="SSF64307">
    <property type="entry name" value="SirA-like"/>
    <property type="match status" value="1"/>
</dbReference>
<keyword evidence="2" id="KW-0349">Heme</keyword>
<keyword evidence="4" id="KW-0560">Oxidoreductase</keyword>
<keyword evidence="6" id="KW-0411">Iron-sulfur</keyword>
<organism evidence="10">
    <name type="scientific">marine metagenome</name>
    <dbReference type="NCBI Taxonomy" id="408172"/>
    <lineage>
        <taxon>unclassified sequences</taxon>
        <taxon>metagenomes</taxon>
        <taxon>ecological metagenomes</taxon>
    </lineage>
</organism>
<dbReference type="Pfam" id="PF03460">
    <property type="entry name" value="NIR_SIR_ferr"/>
    <property type="match status" value="2"/>
</dbReference>
<evidence type="ECO:0000259" key="9">
    <source>
        <dbReference type="Pfam" id="PF03460"/>
    </source>
</evidence>
<dbReference type="GO" id="GO:0051539">
    <property type="term" value="F:4 iron, 4 sulfur cluster binding"/>
    <property type="evidence" value="ECO:0007669"/>
    <property type="project" value="UniProtKB-KW"/>
</dbReference>
<dbReference type="InterPro" id="IPR006067">
    <property type="entry name" value="NO2/SO3_Rdtase_4Fe4S_dom"/>
</dbReference>
<proteinExistence type="predicted"/>
<evidence type="ECO:0000259" key="8">
    <source>
        <dbReference type="Pfam" id="PF01206"/>
    </source>
</evidence>
<dbReference type="PANTHER" id="PTHR32439">
    <property type="entry name" value="FERREDOXIN--NITRITE REDUCTASE, CHLOROPLASTIC"/>
    <property type="match status" value="1"/>
</dbReference>
<dbReference type="Pfam" id="PF01206">
    <property type="entry name" value="TusA"/>
    <property type="match status" value="1"/>
</dbReference>
<feature type="domain" description="Nitrite/sulphite reductase 4Fe-4S" evidence="7">
    <location>
        <begin position="397"/>
        <end position="541"/>
    </location>
</feature>
<dbReference type="Gene3D" id="3.30.110.40">
    <property type="entry name" value="TusA-like domain"/>
    <property type="match status" value="1"/>
</dbReference>
<feature type="domain" description="Nitrite/Sulfite reductase ferredoxin-like" evidence="9">
    <location>
        <begin position="46"/>
        <end position="111"/>
    </location>
</feature>
<dbReference type="PRINTS" id="PR00397">
    <property type="entry name" value="SIROHAEM"/>
</dbReference>
<evidence type="ECO:0000256" key="5">
    <source>
        <dbReference type="ARBA" id="ARBA00023004"/>
    </source>
</evidence>
<dbReference type="InterPro" id="IPR005117">
    <property type="entry name" value="NiRdtase/SiRdtase_haem-b_fer"/>
</dbReference>
<keyword evidence="3" id="KW-0479">Metal-binding</keyword>
<dbReference type="SUPFAM" id="SSF55124">
    <property type="entry name" value="Nitrite/Sulfite reductase N-terminal domain-like"/>
    <property type="match status" value="2"/>
</dbReference>
<evidence type="ECO:0008006" key="11">
    <source>
        <dbReference type="Google" id="ProtNLM"/>
    </source>
</evidence>
<dbReference type="InterPro" id="IPR051329">
    <property type="entry name" value="NIR_SIR_4Fe-4S"/>
</dbReference>
<dbReference type="Gene3D" id="3.90.480.10">
    <property type="entry name" value="Sulfite Reductase Hemoprotein,Domain 2"/>
    <property type="match status" value="1"/>
</dbReference>
<evidence type="ECO:0000256" key="1">
    <source>
        <dbReference type="ARBA" id="ARBA00022485"/>
    </source>
</evidence>
<keyword evidence="1" id="KW-0004">4Fe-4S</keyword>
<evidence type="ECO:0000256" key="6">
    <source>
        <dbReference type="ARBA" id="ARBA00023014"/>
    </source>
</evidence>
<reference evidence="10" key="1">
    <citation type="submission" date="2018-05" db="EMBL/GenBank/DDBJ databases">
        <authorList>
            <person name="Lanie J.A."/>
            <person name="Ng W.-L."/>
            <person name="Kazmierczak K.M."/>
            <person name="Andrzejewski T.M."/>
            <person name="Davidsen T.M."/>
            <person name="Wayne K.J."/>
            <person name="Tettelin H."/>
            <person name="Glass J.I."/>
            <person name="Rusch D."/>
            <person name="Podicherti R."/>
            <person name="Tsui H.-C.T."/>
            <person name="Winkler M.E."/>
        </authorList>
    </citation>
    <scope>NUCLEOTIDE SEQUENCE</scope>
</reference>
<dbReference type="Pfam" id="PF01077">
    <property type="entry name" value="NIR_SIR"/>
    <property type="match status" value="2"/>
</dbReference>